<dbReference type="RefSeq" id="WP_207940183.1">
    <property type="nucleotide sequence ID" value="NZ_CP147251.1"/>
</dbReference>
<dbReference type="Pfam" id="PF13439">
    <property type="entry name" value="Glyco_transf_4"/>
    <property type="match status" value="1"/>
</dbReference>
<dbReference type="Proteomes" id="UP000664701">
    <property type="component" value="Chromosome"/>
</dbReference>
<sequence>MKVLLYFEGERMLEKSGIGRAFEHQKKALTCAGVDYTINANDDYDILHINTYGFKSRQMIRRTKKNGKKVVYHAHSNAEDFRNSFIGSNQVASLYKKYLIYLYSHSDHLITPTVYAKKILEGYGIRRPISVVSNGIDLDKYQVSKKKEEKFRAFFQLDPEQKVIISVGLYFHRKGLTDFIEIAKQLPQYTFIWFGHTPMYTIPKDIREIVKGNHPDNVIFPGYIKGEIIEGAYSNADLFFFPSYEETEGIVVLEALASHQNVLVRDIPVYEGWLKKDYNAYMGTTNAEFCQKIEEIVEKQVPDLTKAGYETAQSKSIQQIGTELKKVYETVLKGSAVDSRSLEGMS</sequence>
<dbReference type="PANTHER" id="PTHR45947:SF3">
    <property type="entry name" value="SULFOQUINOVOSYL TRANSFERASE SQD2"/>
    <property type="match status" value="1"/>
</dbReference>
<dbReference type="SUPFAM" id="SSF53756">
    <property type="entry name" value="UDP-Glycosyltransferase/glycogen phosphorylase"/>
    <property type="match status" value="1"/>
</dbReference>
<evidence type="ECO:0000313" key="3">
    <source>
        <dbReference type="EMBL" id="WYJ77710.1"/>
    </source>
</evidence>
<dbReference type="EMBL" id="CP147251">
    <property type="protein sequence ID" value="WYJ77710.1"/>
    <property type="molecule type" value="Genomic_DNA"/>
</dbReference>
<proteinExistence type="predicted"/>
<evidence type="ECO:0000259" key="2">
    <source>
        <dbReference type="Pfam" id="PF13439"/>
    </source>
</evidence>
<accession>A0ABZ2SPR1</accession>
<dbReference type="Gene3D" id="3.40.50.2000">
    <property type="entry name" value="Glycogen Phosphorylase B"/>
    <property type="match status" value="2"/>
</dbReference>
<dbReference type="PANTHER" id="PTHR45947">
    <property type="entry name" value="SULFOQUINOVOSYL TRANSFERASE SQD2"/>
    <property type="match status" value="1"/>
</dbReference>
<dbReference type="InterPro" id="IPR001296">
    <property type="entry name" value="Glyco_trans_1"/>
</dbReference>
<name>A0ABZ2SPR1_9ENTE</name>
<reference evidence="3 4" key="2">
    <citation type="submission" date="2024-03" db="EMBL/GenBank/DDBJ databases">
        <title>The Genome Sequence of Enterococcus sp. DIV2402.</title>
        <authorList>
            <consortium name="The Broad Institute Genomics Platform"/>
            <consortium name="The Broad Institute Microbial Omics Core"/>
            <consortium name="The Broad Institute Genomic Center for Infectious Diseases"/>
            <person name="Earl A."/>
            <person name="Manson A."/>
            <person name="Gilmore M."/>
            <person name="Schwartman J."/>
            <person name="Shea T."/>
            <person name="Abouelleil A."/>
            <person name="Cao P."/>
            <person name="Chapman S."/>
            <person name="Cusick C."/>
            <person name="Young S."/>
            <person name="Neafsey D."/>
            <person name="Nusbaum C."/>
            <person name="Birren B."/>
        </authorList>
    </citation>
    <scope>NUCLEOTIDE SEQUENCE [LARGE SCALE GENOMIC DNA]</scope>
    <source>
        <strain evidence="3 4">DIV2402</strain>
    </source>
</reference>
<dbReference type="InterPro" id="IPR050194">
    <property type="entry name" value="Glycosyltransferase_grp1"/>
</dbReference>
<dbReference type="InterPro" id="IPR028098">
    <property type="entry name" value="Glyco_trans_4-like_N"/>
</dbReference>
<dbReference type="Pfam" id="PF00534">
    <property type="entry name" value="Glycos_transf_1"/>
    <property type="match status" value="1"/>
</dbReference>
<evidence type="ECO:0000259" key="1">
    <source>
        <dbReference type="Pfam" id="PF00534"/>
    </source>
</evidence>
<gene>
    <name evidence="3" type="ORF">DOK78_002348</name>
</gene>
<feature type="domain" description="Glycosyltransferase subfamily 4-like N-terminal" evidence="2">
    <location>
        <begin position="41"/>
        <end position="140"/>
    </location>
</feature>
<evidence type="ECO:0000313" key="4">
    <source>
        <dbReference type="Proteomes" id="UP000664701"/>
    </source>
</evidence>
<keyword evidence="4" id="KW-1185">Reference proteome</keyword>
<feature type="domain" description="Glycosyl transferase family 1" evidence="1">
    <location>
        <begin position="149"/>
        <end position="304"/>
    </location>
</feature>
<protein>
    <submittedName>
        <fullName evidence="3">1,2-diacylglycerol-3-alpha-glucose alpha-1,2-glucosyltransferase</fullName>
    </submittedName>
</protein>
<reference evidence="3 4" key="1">
    <citation type="submission" date="2021-03" db="EMBL/GenBank/DDBJ databases">
        <authorList>
            <person name="Gilmore M.S."/>
            <person name="Schwartzman J."/>
            <person name="Van Tyne D."/>
            <person name="Martin M."/>
            <person name="Earl A.M."/>
            <person name="Manson A.L."/>
            <person name="Straub T."/>
            <person name="Salamzade R."/>
            <person name="Saavedra J."/>
            <person name="Lebreton F."/>
            <person name="Prichula J."/>
            <person name="Schaufler K."/>
            <person name="Gaca A."/>
            <person name="Sgardioli B."/>
            <person name="Wagenaar J."/>
            <person name="Strong T."/>
        </authorList>
    </citation>
    <scope>NUCLEOTIDE SEQUENCE [LARGE SCALE GENOMIC DNA]</scope>
    <source>
        <strain evidence="3 4">DIV2402</strain>
    </source>
</reference>
<organism evidence="3 4">
    <name type="scientific">Candidatus Enterococcus lowellii</name>
    <dbReference type="NCBI Taxonomy" id="2230877"/>
    <lineage>
        <taxon>Bacteria</taxon>
        <taxon>Bacillati</taxon>
        <taxon>Bacillota</taxon>
        <taxon>Bacilli</taxon>
        <taxon>Lactobacillales</taxon>
        <taxon>Enterococcaceae</taxon>
        <taxon>Enterococcus</taxon>
    </lineage>
</organism>